<evidence type="ECO:0000313" key="2">
    <source>
        <dbReference type="EMBL" id="HAS8542975.1"/>
    </source>
</evidence>
<reference evidence="2" key="3">
    <citation type="submission" date="2019-01" db="EMBL/GenBank/DDBJ databases">
        <authorList>
            <consortium name="NCBI Pathogen Detection Project"/>
        </authorList>
    </citation>
    <scope>NUCLEOTIDE SEQUENCE</scope>
    <source>
        <strain evidence="2">BCW_3452</strain>
    </source>
</reference>
<dbReference type="EMBL" id="DACRBY010000073">
    <property type="protein sequence ID" value="HAS8542975.1"/>
    <property type="molecule type" value="Genomic_DNA"/>
</dbReference>
<gene>
    <name evidence="1" type="ORF">FORC53_1368</name>
    <name evidence="2" type="ORF">I7730_24775</name>
</gene>
<dbReference type="Proteomes" id="UP000263418">
    <property type="component" value="Chromosome 1"/>
</dbReference>
<dbReference type="GeneID" id="93896752"/>
<dbReference type="AlphaFoldDB" id="A0A347SCE8"/>
<organism evidence="2">
    <name type="scientific">Vibrio vulnificus</name>
    <dbReference type="NCBI Taxonomy" id="672"/>
    <lineage>
        <taxon>Bacteria</taxon>
        <taxon>Pseudomonadati</taxon>
        <taxon>Pseudomonadota</taxon>
        <taxon>Gammaproteobacteria</taxon>
        <taxon>Vibrionales</taxon>
        <taxon>Vibrionaceae</taxon>
        <taxon>Vibrio</taxon>
    </lineage>
</organism>
<proteinExistence type="predicted"/>
<reference evidence="1 3" key="1">
    <citation type="submission" date="2017-01" db="EMBL/GenBank/DDBJ databases">
        <title>Complete Genome Sequence of Vibrio vulnificus FORC_053.</title>
        <authorList>
            <consortium name="Food-borne Pathogen Omics Research Center"/>
            <person name="Chung H.Y."/>
            <person name="Na E.J."/>
            <person name="Song J.S."/>
            <person name="Kim H."/>
            <person name="Lee J.-H."/>
            <person name="Ryu S."/>
            <person name="Choi S.H."/>
        </authorList>
    </citation>
    <scope>NUCLEOTIDE SEQUENCE [LARGE SCALE GENOMIC DNA]</scope>
    <source>
        <strain evidence="1 3">FORC_053</strain>
    </source>
</reference>
<protein>
    <submittedName>
        <fullName evidence="2">Uncharacterized protein</fullName>
    </submittedName>
</protein>
<accession>A0A347SCE8</accession>
<dbReference type="EMBL" id="CP019290">
    <property type="protein sequence ID" value="AXX59707.1"/>
    <property type="molecule type" value="Genomic_DNA"/>
</dbReference>
<evidence type="ECO:0000313" key="3">
    <source>
        <dbReference type="Proteomes" id="UP000263418"/>
    </source>
</evidence>
<dbReference type="RefSeq" id="WP_017420617.1">
    <property type="nucleotide sequence ID" value="NZ_CP019290.1"/>
</dbReference>
<reference evidence="2" key="2">
    <citation type="journal article" date="2018" name="Genome Biol.">
        <title>SKESA: strategic k-mer extension for scrupulous assemblies.</title>
        <authorList>
            <person name="Souvorov A."/>
            <person name="Agarwala R."/>
            <person name="Lipman D.J."/>
        </authorList>
    </citation>
    <scope>NUCLEOTIDE SEQUENCE</scope>
    <source>
        <strain evidence="2">BCW_3452</strain>
    </source>
</reference>
<evidence type="ECO:0000313" key="1">
    <source>
        <dbReference type="EMBL" id="AXX59707.1"/>
    </source>
</evidence>
<sequence length="128" mass="14514">MKKLVMIFFILLQVSCSDTNEIQLRLNDSSVDFSEVVEGDWNRVCFLGPYSNNTAARSLLGFDWDAENLSRISDLDSITLLLFANDDEVIKYSELSREIDFSLFSNTCIKRTEAKFSIGVNDVVNVGR</sequence>
<dbReference type="Proteomes" id="UP000863257">
    <property type="component" value="Unassembled WGS sequence"/>
</dbReference>
<name>A0A347SCE8_VIBVL</name>